<dbReference type="SUPFAM" id="SSF55073">
    <property type="entry name" value="Nucleotide cyclase"/>
    <property type="match status" value="1"/>
</dbReference>
<dbReference type="CDD" id="cd01948">
    <property type="entry name" value="EAL"/>
    <property type="match status" value="1"/>
</dbReference>
<dbReference type="InterPro" id="IPR050706">
    <property type="entry name" value="Cyclic-di-GMP_PDE-like"/>
</dbReference>
<dbReference type="GO" id="GO:0071111">
    <property type="term" value="F:cyclic-guanylate-specific phosphodiesterase activity"/>
    <property type="evidence" value="ECO:0007669"/>
    <property type="project" value="InterPro"/>
</dbReference>
<dbReference type="Pfam" id="PF00990">
    <property type="entry name" value="GGDEF"/>
    <property type="match status" value="1"/>
</dbReference>
<dbReference type="EMBL" id="JANFYT010000002">
    <property type="protein sequence ID" value="MCQ4813039.1"/>
    <property type="molecule type" value="Genomic_DNA"/>
</dbReference>
<keyword evidence="1" id="KW-0472">Membrane</keyword>
<reference evidence="4 5" key="1">
    <citation type="submission" date="2022-06" db="EMBL/GenBank/DDBJ databases">
        <title>Isolation of gut microbiota from human fecal samples.</title>
        <authorList>
            <person name="Pamer E.G."/>
            <person name="Barat B."/>
            <person name="Waligurski E."/>
            <person name="Medina S."/>
            <person name="Paddock L."/>
            <person name="Mostad J."/>
        </authorList>
    </citation>
    <scope>NUCLEOTIDE SEQUENCE [LARGE SCALE GENOMIC DNA]</scope>
    <source>
        <strain evidence="4 5">DFI.9.90</strain>
    </source>
</reference>
<keyword evidence="5" id="KW-1185">Reference proteome</keyword>
<dbReference type="SUPFAM" id="SSF141868">
    <property type="entry name" value="EAL domain-like"/>
    <property type="match status" value="1"/>
</dbReference>
<keyword evidence="1" id="KW-0812">Transmembrane</keyword>
<dbReference type="PANTHER" id="PTHR33121:SF70">
    <property type="entry name" value="SIGNALING PROTEIN YKOW"/>
    <property type="match status" value="1"/>
</dbReference>
<dbReference type="Gene3D" id="3.30.70.270">
    <property type="match status" value="1"/>
</dbReference>
<feature type="transmembrane region" description="Helical" evidence="1">
    <location>
        <begin position="280"/>
        <end position="300"/>
    </location>
</feature>
<accession>A0AAW5JZV4</accession>
<dbReference type="PANTHER" id="PTHR33121">
    <property type="entry name" value="CYCLIC DI-GMP PHOSPHODIESTERASE PDEF"/>
    <property type="match status" value="1"/>
</dbReference>
<dbReference type="InterPro" id="IPR043128">
    <property type="entry name" value="Rev_trsase/Diguanyl_cyclase"/>
</dbReference>
<feature type="domain" description="GGDEF" evidence="3">
    <location>
        <begin position="340"/>
        <end position="470"/>
    </location>
</feature>
<evidence type="ECO:0000259" key="3">
    <source>
        <dbReference type="PROSITE" id="PS50887"/>
    </source>
</evidence>
<protein>
    <submittedName>
        <fullName evidence="4">EAL domain-containing protein</fullName>
    </submittedName>
</protein>
<dbReference type="Pfam" id="PF00563">
    <property type="entry name" value="EAL"/>
    <property type="match status" value="1"/>
</dbReference>
<dbReference type="Proteomes" id="UP001205919">
    <property type="component" value="Unassembled WGS sequence"/>
</dbReference>
<dbReference type="Gene3D" id="3.20.20.450">
    <property type="entry name" value="EAL domain"/>
    <property type="match status" value="1"/>
</dbReference>
<dbReference type="InterPro" id="IPR001633">
    <property type="entry name" value="EAL_dom"/>
</dbReference>
<dbReference type="SMART" id="SM00052">
    <property type="entry name" value="EAL"/>
    <property type="match status" value="1"/>
</dbReference>
<dbReference type="Gene3D" id="3.30.450.20">
    <property type="entry name" value="PAS domain"/>
    <property type="match status" value="1"/>
</dbReference>
<name>A0AAW5JZV4_9BACT</name>
<keyword evidence="1" id="KW-1133">Transmembrane helix</keyword>
<dbReference type="AlphaFoldDB" id="A0AAW5JZV4"/>
<gene>
    <name evidence="4" type="ORF">NE630_01220</name>
</gene>
<dbReference type="PROSITE" id="PS50887">
    <property type="entry name" value="GGDEF"/>
    <property type="match status" value="1"/>
</dbReference>
<dbReference type="PROSITE" id="PS50883">
    <property type="entry name" value="EAL"/>
    <property type="match status" value="1"/>
</dbReference>
<evidence type="ECO:0000313" key="4">
    <source>
        <dbReference type="EMBL" id="MCQ4813039.1"/>
    </source>
</evidence>
<evidence type="ECO:0000259" key="2">
    <source>
        <dbReference type="PROSITE" id="PS50883"/>
    </source>
</evidence>
<feature type="transmembrane region" description="Helical" evidence="1">
    <location>
        <begin position="15"/>
        <end position="33"/>
    </location>
</feature>
<sequence>MLVKYRNFSQYKTTIIFLSCAFVFFLALSGMMIHNAVELRRSINDLTETYLSDVADEASRSVNNRLAEIFGSMRIIASSIPHLKEAERGPFLAEKAEISDFINMGIVGDDGIVHFIYGESYNIKNNPLFTSSLDKDFRAGTEGKDIFYIAPIPGGDRDSRALVAVKTKRDMQELIAGNFFGGEGSTTILNQKGDLIVPPLKKKHSELIRKSNYQGTEDWAVRMLDDLGKNRQGRFILPTVSGRGIYIDYRPLAINGWFLAIAVPTDIIASHAEIFIARTFHGTFILIPILFLLTAAVIGIQNRCRIMVENVSFYDPVTDGVSNACFLVRARKILNKAPRGSFAVASVNLRNMGLINEYEGRMYGDGLLRKVYDILNAEAAKAGEMAARGNAATFYMLMENMAAEKLLKRLKGIADKIEKLGDSMGPIRVDVGIFLPSDEPMTAEEAEVCADTARKSAERSYLSTFTFYDEEFKHKQHEAVCMLNDIERAIEEKKLTIYLQPKVCTRTGRVAGAEALVRWKHPKLGFVSPSVFIPLCEKNGIIARLDLMVFKEVCEVLSGWKEAGMPLLPISVNLSRQHLKNPSFFADYKKTADAAGIDPKFIEFELTESLMLEGNDFKNARQVLSEIHKAGFTCSLDDFGSGYSSFGLLKDLHIDCLKLDGIFFVNRFETPETKAVIESIVSLAKRLNIRTVAEGVEYKEQADFLRSVGCDLIQGFYYYRAVPVKEFERIILEDRNKSAGGK</sequence>
<comment type="caution">
    <text evidence="4">The sequence shown here is derived from an EMBL/GenBank/DDBJ whole genome shotgun (WGS) entry which is preliminary data.</text>
</comment>
<dbReference type="InterPro" id="IPR035919">
    <property type="entry name" value="EAL_sf"/>
</dbReference>
<dbReference type="InterPro" id="IPR000160">
    <property type="entry name" value="GGDEF_dom"/>
</dbReference>
<evidence type="ECO:0000313" key="5">
    <source>
        <dbReference type="Proteomes" id="UP001205919"/>
    </source>
</evidence>
<proteinExistence type="predicted"/>
<evidence type="ECO:0000256" key="1">
    <source>
        <dbReference type="SAM" id="Phobius"/>
    </source>
</evidence>
<organism evidence="4 5">
    <name type="scientific">Cloacibacillus evryensis</name>
    <dbReference type="NCBI Taxonomy" id="508460"/>
    <lineage>
        <taxon>Bacteria</taxon>
        <taxon>Thermotogati</taxon>
        <taxon>Synergistota</taxon>
        <taxon>Synergistia</taxon>
        <taxon>Synergistales</taxon>
        <taxon>Synergistaceae</taxon>
        <taxon>Cloacibacillus</taxon>
    </lineage>
</organism>
<dbReference type="InterPro" id="IPR029787">
    <property type="entry name" value="Nucleotide_cyclase"/>
</dbReference>
<dbReference type="SMART" id="SM00267">
    <property type="entry name" value="GGDEF"/>
    <property type="match status" value="1"/>
</dbReference>
<dbReference type="RefSeq" id="WP_008712885.1">
    <property type="nucleotide sequence ID" value="NZ_DBEWVB010000016.1"/>
</dbReference>
<feature type="domain" description="EAL" evidence="2">
    <location>
        <begin position="479"/>
        <end position="735"/>
    </location>
</feature>